<dbReference type="AlphaFoldDB" id="A0A9X2L787"/>
<evidence type="ECO:0000313" key="2">
    <source>
        <dbReference type="EMBL" id="MCQ8184224.1"/>
    </source>
</evidence>
<dbReference type="Proteomes" id="UP001142610">
    <property type="component" value="Unassembled WGS sequence"/>
</dbReference>
<dbReference type="InterPro" id="IPR016181">
    <property type="entry name" value="Acyl_CoA_acyltransferase"/>
</dbReference>
<dbReference type="InterPro" id="IPR000182">
    <property type="entry name" value="GNAT_dom"/>
</dbReference>
<feature type="domain" description="N-acetyltransferase" evidence="1">
    <location>
        <begin position="6"/>
        <end position="146"/>
    </location>
</feature>
<dbReference type="SUPFAM" id="SSF55729">
    <property type="entry name" value="Acyl-CoA N-acyltransferases (Nat)"/>
    <property type="match status" value="1"/>
</dbReference>
<evidence type="ECO:0000259" key="1">
    <source>
        <dbReference type="PROSITE" id="PS51186"/>
    </source>
</evidence>
<dbReference type="GO" id="GO:0016747">
    <property type="term" value="F:acyltransferase activity, transferring groups other than amino-acyl groups"/>
    <property type="evidence" value="ECO:0007669"/>
    <property type="project" value="InterPro"/>
</dbReference>
<protein>
    <submittedName>
        <fullName evidence="2">N-acetyltransferase</fullName>
    </submittedName>
</protein>
<proteinExistence type="predicted"/>
<dbReference type="Pfam" id="PF00583">
    <property type="entry name" value="Acetyltransf_1"/>
    <property type="match status" value="1"/>
</dbReference>
<dbReference type="Gene3D" id="3.40.630.30">
    <property type="match status" value="1"/>
</dbReference>
<dbReference type="EMBL" id="JANIBC010000001">
    <property type="protein sequence ID" value="MCQ8184224.1"/>
    <property type="molecule type" value="Genomic_DNA"/>
</dbReference>
<comment type="caution">
    <text evidence="2">The sequence shown here is derived from an EMBL/GenBank/DDBJ whole genome shotgun (WGS) entry which is preliminary data.</text>
</comment>
<gene>
    <name evidence="2" type="ORF">NOG11_02385</name>
</gene>
<reference evidence="2" key="1">
    <citation type="submission" date="2022-07" db="EMBL/GenBank/DDBJ databases">
        <title>Parvularcula maris sp. nov., an algicidal bacterium isolated from seawater.</title>
        <authorList>
            <person name="Li F."/>
        </authorList>
    </citation>
    <scope>NUCLEOTIDE SEQUENCE</scope>
    <source>
        <strain evidence="2">BGMRC 0090</strain>
    </source>
</reference>
<sequence length="165" mass="17774">MSELDWEVRSFEPADTESVRSLLLERFETPAEADLTEKLRTGGHAEIELVADASGRIVGHIILSLMQSPARALGLGPVATAKGFEGQGIASSLIESSLALATAHDFQLAFLLGDPGFYERFGFSVDDATRFKSAYDGPYWQVAFLDEDAPKSGKAEYAAPFGELG</sequence>
<accession>A0A9X2L787</accession>
<name>A0A9X2L787_9PROT</name>
<keyword evidence="3" id="KW-1185">Reference proteome</keyword>
<dbReference type="CDD" id="cd04301">
    <property type="entry name" value="NAT_SF"/>
    <property type="match status" value="1"/>
</dbReference>
<dbReference type="RefSeq" id="WP_256618029.1">
    <property type="nucleotide sequence ID" value="NZ_JANIBC010000001.1"/>
</dbReference>
<dbReference type="PROSITE" id="PS51186">
    <property type="entry name" value="GNAT"/>
    <property type="match status" value="1"/>
</dbReference>
<organism evidence="2 3">
    <name type="scientific">Parvularcula maris</name>
    <dbReference type="NCBI Taxonomy" id="2965077"/>
    <lineage>
        <taxon>Bacteria</taxon>
        <taxon>Pseudomonadati</taxon>
        <taxon>Pseudomonadota</taxon>
        <taxon>Alphaproteobacteria</taxon>
        <taxon>Parvularculales</taxon>
        <taxon>Parvularculaceae</taxon>
        <taxon>Parvularcula</taxon>
    </lineage>
</organism>
<evidence type="ECO:0000313" key="3">
    <source>
        <dbReference type="Proteomes" id="UP001142610"/>
    </source>
</evidence>